<dbReference type="PATRIC" id="fig|279058.18.peg.296"/>
<evidence type="ECO:0000313" key="4">
    <source>
        <dbReference type="Proteomes" id="UP000071778"/>
    </source>
</evidence>
<organism evidence="3 4">
    <name type="scientific">Collimonas arenae</name>
    <dbReference type="NCBI Taxonomy" id="279058"/>
    <lineage>
        <taxon>Bacteria</taxon>
        <taxon>Pseudomonadati</taxon>
        <taxon>Pseudomonadota</taxon>
        <taxon>Betaproteobacteria</taxon>
        <taxon>Burkholderiales</taxon>
        <taxon>Oxalobacteraceae</taxon>
        <taxon>Collimonas</taxon>
    </lineage>
</organism>
<dbReference type="Pfam" id="PF00106">
    <property type="entry name" value="adh_short"/>
    <property type="match status" value="1"/>
</dbReference>
<sequence length="267" mass="27440">MRTIAKPAPPADAVALVTDAAGTVGSAIARALARQGWRLALHFQDKNEPAALSALLRECQAIGAQAATIRCTLTDEAEIRALLPRITAALGNVTCIVNNASHIESDSPATFSAAALARHMQGNLAAPVLLAQALHAATSKIDGAQGVVINLLDQKLFNPQPDFLSYTLSKAALHSATTLLAQAFAPQVRVVGIAPALAAAGTPETGLALQPADSAMLNDIAATVCFVAVSSAITGSTLLVDGGHHLYPHPRDKATAHGQPGRPSHPH</sequence>
<evidence type="ECO:0000256" key="2">
    <source>
        <dbReference type="ARBA" id="ARBA00023002"/>
    </source>
</evidence>
<protein>
    <submittedName>
        <fullName evidence="3">Short chain dehydrogenase family protein</fullName>
    </submittedName>
</protein>
<dbReference type="InterPro" id="IPR036291">
    <property type="entry name" value="NAD(P)-bd_dom_sf"/>
</dbReference>
<dbReference type="PANTHER" id="PTHR43639">
    <property type="entry name" value="OXIDOREDUCTASE, SHORT-CHAIN DEHYDROGENASE/REDUCTASE FAMILY (AFU_ORTHOLOGUE AFUA_5G02870)"/>
    <property type="match status" value="1"/>
</dbReference>
<dbReference type="EMBL" id="CP013235">
    <property type="protein sequence ID" value="AMP08115.1"/>
    <property type="molecule type" value="Genomic_DNA"/>
</dbReference>
<dbReference type="RefSeq" id="WP_061536892.1">
    <property type="nucleotide sequence ID" value="NZ_CP013235.1"/>
</dbReference>
<comment type="similarity">
    <text evidence="1">Belongs to the short-chain dehydrogenases/reductases (SDR) family.</text>
</comment>
<keyword evidence="2" id="KW-0560">Oxidoreductase</keyword>
<dbReference type="PRINTS" id="PR00081">
    <property type="entry name" value="GDHRDH"/>
</dbReference>
<dbReference type="AlphaFoldDB" id="A0A127QE47"/>
<reference evidence="3 4" key="1">
    <citation type="submission" date="2015-11" db="EMBL/GenBank/DDBJ databases">
        <title>Exploring the genomic traits of fungus-feeding bacterial genus Collimonas.</title>
        <authorList>
            <person name="Song C."/>
            <person name="Schmidt R."/>
            <person name="de Jager V."/>
            <person name="Krzyzanowska D."/>
            <person name="Jongedijk E."/>
            <person name="Cankar K."/>
            <person name="Beekwilder J."/>
            <person name="van Veen A."/>
            <person name="de Boer W."/>
            <person name="van Veen J.A."/>
            <person name="Garbeva P."/>
        </authorList>
    </citation>
    <scope>NUCLEOTIDE SEQUENCE [LARGE SCALE GENOMIC DNA]</scope>
    <source>
        <strain evidence="3 4">Ter282</strain>
    </source>
</reference>
<dbReference type="PANTHER" id="PTHR43639:SF1">
    <property type="entry name" value="SHORT-CHAIN DEHYDROGENASE_REDUCTASE FAMILY PROTEIN"/>
    <property type="match status" value="1"/>
</dbReference>
<proteinExistence type="inferred from homology"/>
<evidence type="ECO:0000313" key="3">
    <source>
        <dbReference type="EMBL" id="AMP08115.1"/>
    </source>
</evidence>
<gene>
    <name evidence="3" type="ORF">CAter282_0293</name>
</gene>
<name>A0A127QE47_9BURK</name>
<dbReference type="InterPro" id="IPR002347">
    <property type="entry name" value="SDR_fam"/>
</dbReference>
<dbReference type="GO" id="GO:0016491">
    <property type="term" value="F:oxidoreductase activity"/>
    <property type="evidence" value="ECO:0007669"/>
    <property type="project" value="UniProtKB-KW"/>
</dbReference>
<dbReference type="SUPFAM" id="SSF51735">
    <property type="entry name" value="NAD(P)-binding Rossmann-fold domains"/>
    <property type="match status" value="1"/>
</dbReference>
<dbReference type="Gene3D" id="3.40.50.720">
    <property type="entry name" value="NAD(P)-binding Rossmann-like Domain"/>
    <property type="match status" value="1"/>
</dbReference>
<dbReference type="Proteomes" id="UP000071778">
    <property type="component" value="Chromosome"/>
</dbReference>
<keyword evidence="4" id="KW-1185">Reference proteome</keyword>
<accession>A0A127QE47</accession>
<evidence type="ECO:0000256" key="1">
    <source>
        <dbReference type="ARBA" id="ARBA00006484"/>
    </source>
</evidence>